<keyword evidence="1" id="KW-0175">Coiled coil</keyword>
<proteinExistence type="predicted"/>
<evidence type="ECO:0000256" key="1">
    <source>
        <dbReference type="SAM" id="Coils"/>
    </source>
</evidence>
<keyword evidence="3" id="KW-1185">Reference proteome</keyword>
<feature type="coiled-coil region" evidence="1">
    <location>
        <begin position="92"/>
        <end position="127"/>
    </location>
</feature>
<evidence type="ECO:0000313" key="2">
    <source>
        <dbReference type="EMBL" id="CAD8089142.1"/>
    </source>
</evidence>
<dbReference type="Proteomes" id="UP000692954">
    <property type="component" value="Unassembled WGS sequence"/>
</dbReference>
<accession>A0A8S1NAI3</accession>
<organism evidence="2 3">
    <name type="scientific">Paramecium sonneborni</name>
    <dbReference type="NCBI Taxonomy" id="65129"/>
    <lineage>
        <taxon>Eukaryota</taxon>
        <taxon>Sar</taxon>
        <taxon>Alveolata</taxon>
        <taxon>Ciliophora</taxon>
        <taxon>Intramacronucleata</taxon>
        <taxon>Oligohymenophorea</taxon>
        <taxon>Peniculida</taxon>
        <taxon>Parameciidae</taxon>
        <taxon>Paramecium</taxon>
    </lineage>
</organism>
<evidence type="ECO:0000313" key="3">
    <source>
        <dbReference type="Proteomes" id="UP000692954"/>
    </source>
</evidence>
<protein>
    <submittedName>
        <fullName evidence="2">Uncharacterized protein</fullName>
    </submittedName>
</protein>
<gene>
    <name evidence="2" type="ORF">PSON_ATCC_30995.1.T0530304</name>
</gene>
<dbReference type="EMBL" id="CAJJDN010000053">
    <property type="protein sequence ID" value="CAD8089142.1"/>
    <property type="molecule type" value="Genomic_DNA"/>
</dbReference>
<comment type="caution">
    <text evidence="2">The sequence shown here is derived from an EMBL/GenBank/DDBJ whole genome shotgun (WGS) entry which is preliminary data.</text>
</comment>
<name>A0A8S1NAI3_9CILI</name>
<dbReference type="AlphaFoldDB" id="A0A8S1NAI3"/>
<reference evidence="2" key="1">
    <citation type="submission" date="2021-01" db="EMBL/GenBank/DDBJ databases">
        <authorList>
            <consortium name="Genoscope - CEA"/>
            <person name="William W."/>
        </authorList>
    </citation>
    <scope>NUCLEOTIDE SEQUENCE</scope>
</reference>
<sequence>MAEELPNQNLSDELQQLKLQTFHKQHNEQQFDKERIVKQANESWDYQHKKPYFIDEEGYKDHIIVQYMDWDFKPQSVKFHQKRNAPNAWILLQNKELEKINKRNNLNKQTQKKNNIQEIEIKQLNQNQINLQRFNRRIQGRNIGKVILKKKQQQRKYISSKKCCYTNPRKS</sequence>